<dbReference type="Proteomes" id="UP000770717">
    <property type="component" value="Unassembled WGS sequence"/>
</dbReference>
<dbReference type="OrthoDB" id="10004338at2759"/>
<organism evidence="2 3">
    <name type="scientific">Eleutherodactylus coqui</name>
    <name type="common">Puerto Rican coqui</name>
    <dbReference type="NCBI Taxonomy" id="57060"/>
    <lineage>
        <taxon>Eukaryota</taxon>
        <taxon>Metazoa</taxon>
        <taxon>Chordata</taxon>
        <taxon>Craniata</taxon>
        <taxon>Vertebrata</taxon>
        <taxon>Euteleostomi</taxon>
        <taxon>Amphibia</taxon>
        <taxon>Batrachia</taxon>
        <taxon>Anura</taxon>
        <taxon>Neobatrachia</taxon>
        <taxon>Hyloidea</taxon>
        <taxon>Eleutherodactylidae</taxon>
        <taxon>Eleutherodactylinae</taxon>
        <taxon>Eleutherodactylus</taxon>
        <taxon>Eleutherodactylus</taxon>
    </lineage>
</organism>
<evidence type="ECO:0000259" key="1">
    <source>
        <dbReference type="PROSITE" id="PS50208"/>
    </source>
</evidence>
<proteinExistence type="predicted"/>
<dbReference type="AlphaFoldDB" id="A0A8J6E2T0"/>
<evidence type="ECO:0000313" key="3">
    <source>
        <dbReference type="Proteomes" id="UP000770717"/>
    </source>
</evidence>
<name>A0A8J6E2T0_ELECQ</name>
<feature type="non-terminal residue" evidence="2">
    <location>
        <position position="1"/>
    </location>
</feature>
<reference evidence="2" key="1">
    <citation type="thesis" date="2020" institute="ProQuest LLC" country="789 East Eisenhower Parkway, Ann Arbor, MI, USA">
        <title>Comparative Genomics and Chromosome Evolution.</title>
        <authorList>
            <person name="Mudd A.B."/>
        </authorList>
    </citation>
    <scope>NUCLEOTIDE SEQUENCE</scope>
    <source>
        <strain evidence="2">HN-11 Male</strain>
        <tissue evidence="2">Kidney and liver</tissue>
    </source>
</reference>
<gene>
    <name evidence="2" type="ORF">GDO78_021560</name>
</gene>
<feature type="domain" description="Caspase family p20" evidence="1">
    <location>
        <begin position="48"/>
        <end position="99"/>
    </location>
</feature>
<dbReference type="InterPro" id="IPR001309">
    <property type="entry name" value="Pept_C14_p20"/>
</dbReference>
<dbReference type="GO" id="GO:0004197">
    <property type="term" value="F:cysteine-type endopeptidase activity"/>
    <property type="evidence" value="ECO:0007669"/>
    <property type="project" value="InterPro"/>
</dbReference>
<evidence type="ECO:0000313" key="2">
    <source>
        <dbReference type="EMBL" id="KAG9460480.1"/>
    </source>
</evidence>
<dbReference type="InterPro" id="IPR029030">
    <property type="entry name" value="Caspase-like_dom_sf"/>
</dbReference>
<dbReference type="EMBL" id="WNTK01065407">
    <property type="protein sequence ID" value="KAG9460480.1"/>
    <property type="molecule type" value="Genomic_DNA"/>
</dbReference>
<keyword evidence="3" id="KW-1185">Reference proteome</keyword>
<dbReference type="PRINTS" id="PR00376">
    <property type="entry name" value="IL1BCENZYME"/>
</dbReference>
<dbReference type="SUPFAM" id="SSF52129">
    <property type="entry name" value="Caspase-like"/>
    <property type="match status" value="1"/>
</dbReference>
<feature type="non-terminal residue" evidence="2">
    <location>
        <position position="99"/>
    </location>
</feature>
<accession>A0A8J6E2T0</accession>
<comment type="caution">
    <text evidence="2">The sequence shown here is derived from an EMBL/GenBank/DDBJ whole genome shotgun (WGS) entry which is preliminary data.</text>
</comment>
<dbReference type="InterPro" id="IPR015917">
    <property type="entry name" value="Pept_C14A"/>
</dbReference>
<dbReference type="GO" id="GO:0006508">
    <property type="term" value="P:proteolysis"/>
    <property type="evidence" value="ECO:0007669"/>
    <property type="project" value="InterPro"/>
</dbReference>
<sequence length="99" mass="11090">HLCPFFSRLLEPCERCIDDGDGPGSVSPASVDFYMSHHKQAYRMSSRPRGVCLIISNVLFSTPDLDCRHGGDVDLGVLKLLFFQLNFRVCERSNISAQV</sequence>
<dbReference type="Gene3D" id="3.40.50.1460">
    <property type="match status" value="1"/>
</dbReference>
<protein>
    <recommendedName>
        <fullName evidence="1">Caspase family p20 domain-containing protein</fullName>
    </recommendedName>
</protein>
<dbReference type="PROSITE" id="PS50208">
    <property type="entry name" value="CASPASE_P20"/>
    <property type="match status" value="1"/>
</dbReference>